<evidence type="ECO:0000256" key="1">
    <source>
        <dbReference type="ARBA" id="ARBA00022491"/>
    </source>
</evidence>
<dbReference type="PRINTS" id="PR00455">
    <property type="entry name" value="HTHTETR"/>
</dbReference>
<evidence type="ECO:0000256" key="5">
    <source>
        <dbReference type="PROSITE-ProRule" id="PRU00335"/>
    </source>
</evidence>
<dbReference type="InterPro" id="IPR009057">
    <property type="entry name" value="Homeodomain-like_sf"/>
</dbReference>
<dbReference type="PANTHER" id="PTHR30055">
    <property type="entry name" value="HTH-TYPE TRANSCRIPTIONAL REGULATOR RUTR"/>
    <property type="match status" value="1"/>
</dbReference>
<evidence type="ECO:0000259" key="7">
    <source>
        <dbReference type="PROSITE" id="PS50977"/>
    </source>
</evidence>
<keyword evidence="2" id="KW-0805">Transcription regulation</keyword>
<feature type="domain" description="HTH tetR-type" evidence="7">
    <location>
        <begin position="31"/>
        <end position="91"/>
    </location>
</feature>
<protein>
    <submittedName>
        <fullName evidence="8">TetR/AcrR family transcriptional regulator</fullName>
    </submittedName>
</protein>
<dbReference type="InterPro" id="IPR041490">
    <property type="entry name" value="KstR2_TetR_C"/>
</dbReference>
<dbReference type="Pfam" id="PF17932">
    <property type="entry name" value="TetR_C_24"/>
    <property type="match status" value="1"/>
</dbReference>
<keyword evidence="3 5" id="KW-0238">DNA-binding</keyword>
<dbReference type="PANTHER" id="PTHR30055:SF175">
    <property type="entry name" value="HTH-TYPE TRANSCRIPTIONAL REPRESSOR KSTR2"/>
    <property type="match status" value="1"/>
</dbReference>
<name>A0A4V6PA56_9ACTN</name>
<organism evidence="8 9">
    <name type="scientific">Actinomadura bangladeshensis</name>
    <dbReference type="NCBI Taxonomy" id="453573"/>
    <lineage>
        <taxon>Bacteria</taxon>
        <taxon>Bacillati</taxon>
        <taxon>Actinomycetota</taxon>
        <taxon>Actinomycetes</taxon>
        <taxon>Streptosporangiales</taxon>
        <taxon>Thermomonosporaceae</taxon>
        <taxon>Actinomadura</taxon>
    </lineage>
</organism>
<dbReference type="GO" id="GO:0000976">
    <property type="term" value="F:transcription cis-regulatory region binding"/>
    <property type="evidence" value="ECO:0007669"/>
    <property type="project" value="TreeGrafter"/>
</dbReference>
<evidence type="ECO:0000313" key="8">
    <source>
        <dbReference type="EMBL" id="TDC17606.1"/>
    </source>
</evidence>
<dbReference type="InterPro" id="IPR050109">
    <property type="entry name" value="HTH-type_TetR-like_transc_reg"/>
</dbReference>
<dbReference type="Pfam" id="PF00440">
    <property type="entry name" value="TetR_N"/>
    <property type="match status" value="1"/>
</dbReference>
<dbReference type="OrthoDB" id="3190535at2"/>
<accession>A0A4V6PA56</accession>
<comment type="caution">
    <text evidence="8">The sequence shown here is derived from an EMBL/GenBank/DDBJ whole genome shotgun (WGS) entry which is preliminary data.</text>
</comment>
<sequence length="256" mass="28399">MSTDAKRAKKTSGQAARETPDRSGATSTRKQLMENEVLEHATRLFAERGFAGTSLQDVATSMGLKRPALYYYFKSKEELLDRLIVQAVTDPANQLRDIAAQLDLDPAERLHAITHRIVTVTLNHTDRFLVLVKSESELSPATRKKFDDSRREATNIVTAVIEEGIGAGLFRPVDPRVAAFTVYGICNWAAWWYNPDGHDSIESVADQLADTALAGLLRNEQSTTRPLTTRAAIAALRDDLDRLEQTLEPAPAPRRT</sequence>
<evidence type="ECO:0000256" key="4">
    <source>
        <dbReference type="ARBA" id="ARBA00023163"/>
    </source>
</evidence>
<evidence type="ECO:0000256" key="2">
    <source>
        <dbReference type="ARBA" id="ARBA00023015"/>
    </source>
</evidence>
<dbReference type="Proteomes" id="UP000295431">
    <property type="component" value="Unassembled WGS sequence"/>
</dbReference>
<reference evidence="8 9" key="1">
    <citation type="submission" date="2019-03" db="EMBL/GenBank/DDBJ databases">
        <title>Draft genome sequences of novel Actinobacteria.</title>
        <authorList>
            <person name="Sahin N."/>
            <person name="Ay H."/>
            <person name="Saygin H."/>
        </authorList>
    </citation>
    <scope>NUCLEOTIDE SEQUENCE [LARGE SCALE GENOMIC DNA]</scope>
    <source>
        <strain evidence="8 9">DSM 45347</strain>
    </source>
</reference>
<dbReference type="SUPFAM" id="SSF46689">
    <property type="entry name" value="Homeodomain-like"/>
    <property type="match status" value="1"/>
</dbReference>
<evidence type="ECO:0000313" key="9">
    <source>
        <dbReference type="Proteomes" id="UP000295431"/>
    </source>
</evidence>
<dbReference type="RefSeq" id="WP_131938458.1">
    <property type="nucleotide sequence ID" value="NZ_BAAAMX010000002.1"/>
</dbReference>
<keyword evidence="1" id="KW-0678">Repressor</keyword>
<dbReference type="AlphaFoldDB" id="A0A4V6PA56"/>
<evidence type="ECO:0000256" key="3">
    <source>
        <dbReference type="ARBA" id="ARBA00023125"/>
    </source>
</evidence>
<feature type="region of interest" description="Disordered" evidence="6">
    <location>
        <begin position="1"/>
        <end position="33"/>
    </location>
</feature>
<keyword evidence="9" id="KW-1185">Reference proteome</keyword>
<gene>
    <name evidence="8" type="ORF">E1284_08485</name>
</gene>
<dbReference type="Gene3D" id="1.10.357.10">
    <property type="entry name" value="Tetracycline Repressor, domain 2"/>
    <property type="match status" value="1"/>
</dbReference>
<dbReference type="EMBL" id="SMJW01000030">
    <property type="protein sequence ID" value="TDC17606.1"/>
    <property type="molecule type" value="Genomic_DNA"/>
</dbReference>
<evidence type="ECO:0000256" key="6">
    <source>
        <dbReference type="SAM" id="MobiDB-lite"/>
    </source>
</evidence>
<proteinExistence type="predicted"/>
<dbReference type="Gene3D" id="1.10.10.60">
    <property type="entry name" value="Homeodomain-like"/>
    <property type="match status" value="1"/>
</dbReference>
<dbReference type="InterPro" id="IPR036271">
    <property type="entry name" value="Tet_transcr_reg_TetR-rel_C_sf"/>
</dbReference>
<feature type="DNA-binding region" description="H-T-H motif" evidence="5">
    <location>
        <begin position="54"/>
        <end position="73"/>
    </location>
</feature>
<dbReference type="SUPFAM" id="SSF48498">
    <property type="entry name" value="Tetracyclin repressor-like, C-terminal domain"/>
    <property type="match status" value="1"/>
</dbReference>
<keyword evidence="4" id="KW-0804">Transcription</keyword>
<dbReference type="InterPro" id="IPR001647">
    <property type="entry name" value="HTH_TetR"/>
</dbReference>
<dbReference type="GO" id="GO:0003700">
    <property type="term" value="F:DNA-binding transcription factor activity"/>
    <property type="evidence" value="ECO:0007669"/>
    <property type="project" value="TreeGrafter"/>
</dbReference>
<dbReference type="PROSITE" id="PS50977">
    <property type="entry name" value="HTH_TETR_2"/>
    <property type="match status" value="1"/>
</dbReference>